<feature type="binding site" evidence="12">
    <location>
        <position position="138"/>
    </location>
    <ligand>
        <name>substrate</name>
    </ligand>
</feature>
<protein>
    <recommendedName>
        <fullName evidence="3 12">Ribokinase</fullName>
        <shortName evidence="12">RK</shortName>
        <ecNumber evidence="2 12">2.7.1.15</ecNumber>
    </recommendedName>
</protein>
<comment type="catalytic activity">
    <reaction evidence="12">
        <text>D-ribose + ATP = D-ribose 5-phosphate + ADP + H(+)</text>
        <dbReference type="Rhea" id="RHEA:13697"/>
        <dbReference type="ChEBI" id="CHEBI:15378"/>
        <dbReference type="ChEBI" id="CHEBI:30616"/>
        <dbReference type="ChEBI" id="CHEBI:47013"/>
        <dbReference type="ChEBI" id="CHEBI:78346"/>
        <dbReference type="ChEBI" id="CHEBI:456216"/>
        <dbReference type="EC" id="2.7.1.15"/>
    </reaction>
</comment>
<feature type="binding site" evidence="12">
    <location>
        <position position="241"/>
    </location>
    <ligand>
        <name>K(+)</name>
        <dbReference type="ChEBI" id="CHEBI:29103"/>
    </ligand>
</feature>
<comment type="function">
    <text evidence="12">Catalyzes the phosphorylation of ribose at O-5 in a reaction requiring ATP and magnesium. The resulting D-ribose-5-phosphate can then be used either for sythesis of nucleotides, histidine, and tryptophan, or as a component of the pentose phosphate pathway.</text>
</comment>
<dbReference type="GO" id="GO:0046872">
    <property type="term" value="F:metal ion binding"/>
    <property type="evidence" value="ECO:0007669"/>
    <property type="project" value="UniProtKB-KW"/>
</dbReference>
<evidence type="ECO:0000256" key="1">
    <source>
        <dbReference type="ARBA" id="ARBA00005380"/>
    </source>
</evidence>
<feature type="binding site" evidence="12">
    <location>
        <begin position="38"/>
        <end position="42"/>
    </location>
    <ligand>
        <name>substrate</name>
    </ligand>
</feature>
<feature type="binding site" evidence="12">
    <location>
        <position position="282"/>
    </location>
    <ligand>
        <name>K(+)</name>
        <dbReference type="ChEBI" id="CHEBI:29103"/>
    </ligand>
</feature>
<feature type="domain" description="Carbohydrate kinase PfkB" evidence="13">
    <location>
        <begin position="2"/>
        <end position="288"/>
    </location>
</feature>
<keyword evidence="4 12" id="KW-0808">Transferase</keyword>
<dbReference type="HAMAP" id="MF_01987">
    <property type="entry name" value="Ribokinase"/>
    <property type="match status" value="1"/>
</dbReference>
<feature type="binding site" evidence="12">
    <location>
        <begin position="215"/>
        <end position="220"/>
    </location>
    <ligand>
        <name>ATP</name>
        <dbReference type="ChEBI" id="CHEBI:30616"/>
    </ligand>
</feature>
<feature type="active site" description="Proton acceptor" evidence="12">
    <location>
        <position position="247"/>
    </location>
</feature>
<evidence type="ECO:0000259" key="13">
    <source>
        <dbReference type="Pfam" id="PF00294"/>
    </source>
</evidence>
<feature type="binding site" evidence="12">
    <location>
        <position position="243"/>
    </location>
    <ligand>
        <name>K(+)</name>
        <dbReference type="ChEBI" id="CHEBI:29103"/>
    </ligand>
</feature>
<feature type="binding site" evidence="12">
    <location>
        <position position="247"/>
    </location>
    <ligand>
        <name>substrate</name>
    </ligand>
</feature>
<sequence length="297" mass="28912">MDIVVVGSVNLDQVIEVAALPRPGETVAGGPVRRLGGGKGANQAVAAARLGAAVALVGAVGSDPDSERLRAELAAEGVAVEHLAAVPGPPGQAVVLVDRQAENCIVVSPGANAGLGPAAVAAAGPLLGGARVVVAQLEVPLPAVLAAARLSRGTFVLNPAPVPATGLPAELWPLVDVLVPNRTELAALAGVAEVTDPAHAARLAAALPCARTVVTLGAAGALVCEGGAHELVPAPPVRAVDTTGAGDTFCGALAVALAEGRPLRQAAGFAVRAAALSVQQVGARAAMPGRGAVAAQF</sequence>
<dbReference type="GO" id="GO:0004747">
    <property type="term" value="F:ribokinase activity"/>
    <property type="evidence" value="ECO:0007669"/>
    <property type="project" value="UniProtKB-UniRule"/>
</dbReference>
<evidence type="ECO:0000256" key="5">
    <source>
        <dbReference type="ARBA" id="ARBA00022723"/>
    </source>
</evidence>
<comment type="similarity">
    <text evidence="12">Belongs to the carbohydrate kinase PfkB family. Ribokinase subfamily.</text>
</comment>
<feature type="binding site" evidence="12">
    <location>
        <begin position="10"/>
        <end position="12"/>
    </location>
    <ligand>
        <name>substrate</name>
    </ligand>
</feature>
<dbReference type="GO" id="GO:0005524">
    <property type="term" value="F:ATP binding"/>
    <property type="evidence" value="ECO:0007669"/>
    <property type="project" value="UniProtKB-UniRule"/>
</dbReference>
<comment type="subunit">
    <text evidence="12">Homodimer.</text>
</comment>
<dbReference type="InterPro" id="IPR011611">
    <property type="entry name" value="PfkB_dom"/>
</dbReference>
<proteinExistence type="inferred from homology"/>
<evidence type="ECO:0000256" key="11">
    <source>
        <dbReference type="ARBA" id="ARBA00023277"/>
    </source>
</evidence>
<keyword evidence="12" id="KW-0963">Cytoplasm</keyword>
<comment type="activity regulation">
    <text evidence="12">Activated by a monovalent cation that binds near, but not in, the active site. The most likely occupant of the site in vivo is potassium. Ion binding induces a conformational change that may alter substrate affinity.</text>
</comment>
<dbReference type="Pfam" id="PF00294">
    <property type="entry name" value="PfkB"/>
    <property type="match status" value="1"/>
</dbReference>
<comment type="similarity">
    <text evidence="1">Belongs to the carbohydrate kinase pfkB family.</text>
</comment>
<comment type="cofactor">
    <cofactor evidence="12">
        <name>Mg(2+)</name>
        <dbReference type="ChEBI" id="CHEBI:18420"/>
    </cofactor>
    <text evidence="12">Requires a divalent cation, most likely magnesium in vivo, as an electrophilic catalyst to aid phosphoryl group transfer. It is the chelate of the metal and the nucleotide that is the actual substrate.</text>
</comment>
<dbReference type="AlphaFoldDB" id="A0A2V4P9C5"/>
<dbReference type="Gene3D" id="3.40.1190.20">
    <property type="match status" value="1"/>
</dbReference>
<dbReference type="PANTHER" id="PTHR10584">
    <property type="entry name" value="SUGAR KINASE"/>
    <property type="match status" value="1"/>
</dbReference>
<name>A0A2V4P9C5_9ACTN</name>
<feature type="binding site" evidence="12">
    <location>
        <position position="181"/>
    </location>
    <ligand>
        <name>ATP</name>
        <dbReference type="ChEBI" id="CHEBI:30616"/>
    </ligand>
</feature>
<dbReference type="SUPFAM" id="SSF53613">
    <property type="entry name" value="Ribokinase-like"/>
    <property type="match status" value="1"/>
</dbReference>
<evidence type="ECO:0000256" key="12">
    <source>
        <dbReference type="HAMAP-Rule" id="MF_01987"/>
    </source>
</evidence>
<dbReference type="OrthoDB" id="9775849at2"/>
<dbReference type="InterPro" id="IPR002173">
    <property type="entry name" value="Carboh/pur_kinase_PfkB_CS"/>
</dbReference>
<evidence type="ECO:0000313" key="14">
    <source>
        <dbReference type="EMBL" id="PYC79992.1"/>
    </source>
</evidence>
<dbReference type="GO" id="GO:0019303">
    <property type="term" value="P:D-ribose catabolic process"/>
    <property type="evidence" value="ECO:0007669"/>
    <property type="project" value="UniProtKB-UniRule"/>
</dbReference>
<comment type="caution">
    <text evidence="14">The sequence shown here is derived from an EMBL/GenBank/DDBJ whole genome shotgun (WGS) entry which is preliminary data.</text>
</comment>
<keyword evidence="6 12" id="KW-0547">Nucleotide-binding</keyword>
<evidence type="ECO:0000256" key="6">
    <source>
        <dbReference type="ARBA" id="ARBA00022741"/>
    </source>
</evidence>
<feature type="binding site" evidence="12">
    <location>
        <position position="277"/>
    </location>
    <ligand>
        <name>K(+)</name>
        <dbReference type="ChEBI" id="CHEBI:29103"/>
    </ligand>
</feature>
<feature type="binding site" evidence="12">
    <location>
        <begin position="246"/>
        <end position="247"/>
    </location>
    <ligand>
        <name>ATP</name>
        <dbReference type="ChEBI" id="CHEBI:30616"/>
    </ligand>
</feature>
<organism evidence="14 15">
    <name type="scientific">Streptomyces tateyamensis</name>
    <dbReference type="NCBI Taxonomy" id="565073"/>
    <lineage>
        <taxon>Bacteria</taxon>
        <taxon>Bacillati</taxon>
        <taxon>Actinomycetota</taxon>
        <taxon>Actinomycetes</taxon>
        <taxon>Kitasatosporales</taxon>
        <taxon>Streptomycetaceae</taxon>
        <taxon>Streptomyces</taxon>
    </lineage>
</organism>
<comment type="caution">
    <text evidence="12">Lacks conserved residue(s) required for the propagation of feature annotation.</text>
</comment>
<evidence type="ECO:0000256" key="7">
    <source>
        <dbReference type="ARBA" id="ARBA00022777"/>
    </source>
</evidence>
<dbReference type="GO" id="GO:0005829">
    <property type="term" value="C:cytosol"/>
    <property type="evidence" value="ECO:0007669"/>
    <property type="project" value="TreeGrafter"/>
</dbReference>
<dbReference type="UniPathway" id="UPA00916">
    <property type="reaction ID" value="UER00889"/>
</dbReference>
<evidence type="ECO:0000256" key="3">
    <source>
        <dbReference type="ARBA" id="ARBA00016943"/>
    </source>
</evidence>
<dbReference type="CDD" id="cd01174">
    <property type="entry name" value="ribokinase"/>
    <property type="match status" value="1"/>
</dbReference>
<comment type="subcellular location">
    <subcellularLocation>
        <location evidence="12">Cytoplasm</location>
    </subcellularLocation>
</comment>
<dbReference type="Proteomes" id="UP000248039">
    <property type="component" value="Unassembled WGS sequence"/>
</dbReference>
<dbReference type="PRINTS" id="PR00990">
    <property type="entry name" value="RIBOKINASE"/>
</dbReference>
<dbReference type="InterPro" id="IPR002139">
    <property type="entry name" value="Ribo/fructo_kinase"/>
</dbReference>
<dbReference type="InterPro" id="IPR011877">
    <property type="entry name" value="Ribokinase"/>
</dbReference>
<accession>A0A2V4P9C5</accession>
<keyword evidence="7 12" id="KW-0418">Kinase</keyword>
<evidence type="ECO:0000256" key="2">
    <source>
        <dbReference type="ARBA" id="ARBA00012035"/>
    </source>
</evidence>
<gene>
    <name evidence="12" type="primary">rbsK</name>
    <name evidence="14" type="ORF">C7C46_13510</name>
</gene>
<reference evidence="14 15" key="1">
    <citation type="submission" date="2018-03" db="EMBL/GenBank/DDBJ databases">
        <title>Bioinformatic expansion and discovery of thiopeptide antibiotics.</title>
        <authorList>
            <person name="Schwalen C.J."/>
            <person name="Hudson G.A."/>
            <person name="Mitchell D.A."/>
        </authorList>
    </citation>
    <scope>NUCLEOTIDE SEQUENCE [LARGE SCALE GENOMIC DNA]</scope>
    <source>
        <strain evidence="14 15">ATCC 21389</strain>
    </source>
</reference>
<keyword evidence="10 12" id="KW-0630">Potassium</keyword>
<evidence type="ECO:0000256" key="4">
    <source>
        <dbReference type="ARBA" id="ARBA00022679"/>
    </source>
</evidence>
<evidence type="ECO:0000313" key="15">
    <source>
        <dbReference type="Proteomes" id="UP000248039"/>
    </source>
</evidence>
<keyword evidence="11 12" id="KW-0119">Carbohydrate metabolism</keyword>
<keyword evidence="5 12" id="KW-0479">Metal-binding</keyword>
<dbReference type="RefSeq" id="WP_110669274.1">
    <property type="nucleotide sequence ID" value="NZ_PYBW01000041.1"/>
</dbReference>
<feature type="binding site" evidence="12">
    <location>
        <position position="280"/>
    </location>
    <ligand>
        <name>K(+)</name>
        <dbReference type="ChEBI" id="CHEBI:29103"/>
    </ligand>
</feature>
<dbReference type="EMBL" id="PYBW01000041">
    <property type="protein sequence ID" value="PYC79992.1"/>
    <property type="molecule type" value="Genomic_DNA"/>
</dbReference>
<evidence type="ECO:0000256" key="10">
    <source>
        <dbReference type="ARBA" id="ARBA00022958"/>
    </source>
</evidence>
<dbReference type="PROSITE" id="PS00584">
    <property type="entry name" value="PFKB_KINASES_2"/>
    <property type="match status" value="1"/>
</dbReference>
<evidence type="ECO:0000256" key="8">
    <source>
        <dbReference type="ARBA" id="ARBA00022840"/>
    </source>
</evidence>
<dbReference type="PANTHER" id="PTHR10584:SF166">
    <property type="entry name" value="RIBOKINASE"/>
    <property type="match status" value="1"/>
</dbReference>
<evidence type="ECO:0000256" key="9">
    <source>
        <dbReference type="ARBA" id="ARBA00022842"/>
    </source>
</evidence>
<keyword evidence="15" id="KW-1185">Reference proteome</keyword>
<keyword evidence="9 12" id="KW-0460">Magnesium</keyword>
<dbReference type="InterPro" id="IPR029056">
    <property type="entry name" value="Ribokinase-like"/>
</dbReference>
<keyword evidence="8 12" id="KW-0067">ATP-binding</keyword>
<comment type="pathway">
    <text evidence="12">Carbohydrate metabolism; D-ribose degradation; D-ribose 5-phosphate from beta-D-ribopyranose: step 2/2.</text>
</comment>
<dbReference type="EC" id="2.7.1.15" evidence="2 12"/>